<keyword evidence="6" id="KW-1185">Reference proteome</keyword>
<dbReference type="SUPFAM" id="SSF56349">
    <property type="entry name" value="DNA breaking-rejoining enzymes"/>
    <property type="match status" value="1"/>
</dbReference>
<dbReference type="CDD" id="cd00397">
    <property type="entry name" value="DNA_BRE_C"/>
    <property type="match status" value="1"/>
</dbReference>
<reference evidence="5 6" key="1">
    <citation type="journal article" date="2021" name="Microorganisms">
        <title>Genome Evolution of Filamentous Cyanobacterium Nostoc Species: From Facultative Symbiosis to Free Living.</title>
        <authorList>
            <person name="Huo D."/>
            <person name="Li H."/>
            <person name="Cai F."/>
            <person name="Guo X."/>
            <person name="Qiao Z."/>
            <person name="Wang W."/>
            <person name="Yu G."/>
            <person name="Li R."/>
        </authorList>
    </citation>
    <scope>NUCLEOTIDE SEQUENCE [LARGE SCALE GENOMIC DNA]</scope>
    <source>
        <strain evidence="5 6">CHAB 5714</strain>
    </source>
</reference>
<evidence type="ECO:0000256" key="2">
    <source>
        <dbReference type="ARBA" id="ARBA00023125"/>
    </source>
</evidence>
<keyword evidence="2" id="KW-0238">DNA-binding</keyword>
<dbReference type="InterPro" id="IPR002104">
    <property type="entry name" value="Integrase_catalytic"/>
</dbReference>
<comment type="similarity">
    <text evidence="1">Belongs to the 'phage' integrase family.</text>
</comment>
<accession>A0ABS8I139</accession>
<evidence type="ECO:0000313" key="6">
    <source>
        <dbReference type="Proteomes" id="UP001199525"/>
    </source>
</evidence>
<dbReference type="InterPro" id="IPR013762">
    <property type="entry name" value="Integrase-like_cat_sf"/>
</dbReference>
<evidence type="ECO:0000256" key="1">
    <source>
        <dbReference type="ARBA" id="ARBA00008857"/>
    </source>
</evidence>
<dbReference type="PANTHER" id="PTHR30349:SF41">
    <property type="entry name" value="INTEGRASE_RECOMBINASE PROTEIN MJ0367-RELATED"/>
    <property type="match status" value="1"/>
</dbReference>
<dbReference type="InterPro" id="IPR011010">
    <property type="entry name" value="DNA_brk_join_enz"/>
</dbReference>
<protein>
    <submittedName>
        <fullName evidence="5">Site-specific integrase</fullName>
    </submittedName>
</protein>
<gene>
    <name evidence="5" type="ORF">LC586_01590</name>
</gene>
<dbReference type="PROSITE" id="PS51898">
    <property type="entry name" value="TYR_RECOMBINASE"/>
    <property type="match status" value="1"/>
</dbReference>
<evidence type="ECO:0000259" key="4">
    <source>
        <dbReference type="PROSITE" id="PS51898"/>
    </source>
</evidence>
<dbReference type="Proteomes" id="UP001199525">
    <property type="component" value="Unassembled WGS sequence"/>
</dbReference>
<dbReference type="EMBL" id="JAIVFQ010000002">
    <property type="protein sequence ID" value="MCC5597965.1"/>
    <property type="molecule type" value="Genomic_DNA"/>
</dbReference>
<dbReference type="InterPro" id="IPR050090">
    <property type="entry name" value="Tyrosine_recombinase_XerCD"/>
</dbReference>
<evidence type="ECO:0000256" key="3">
    <source>
        <dbReference type="ARBA" id="ARBA00023172"/>
    </source>
</evidence>
<dbReference type="RefSeq" id="WP_229482639.1">
    <property type="nucleotide sequence ID" value="NZ_JAIVFQ010000002.1"/>
</dbReference>
<name>A0ABS8I139_9NOSO</name>
<dbReference type="PANTHER" id="PTHR30349">
    <property type="entry name" value="PHAGE INTEGRASE-RELATED"/>
    <property type="match status" value="1"/>
</dbReference>
<proteinExistence type="inferred from homology"/>
<keyword evidence="3" id="KW-0233">DNA recombination</keyword>
<dbReference type="Pfam" id="PF00589">
    <property type="entry name" value="Phage_integrase"/>
    <property type="match status" value="1"/>
</dbReference>
<feature type="domain" description="Tyr recombinase" evidence="4">
    <location>
        <begin position="7"/>
        <end position="191"/>
    </location>
</feature>
<sequence>MKNNRSGQAATLSNDEYSKIRRQIVNEKYKILFALGWYTGERWGALIQLKVSDVYDPDGKPYSEITFRATTRKKDPDGNSETRQVPIHDLLREQLEYYKPDKDSVWLFPGRDFEKHTCLRNAYDILTNAVEKAGLASKGVSTHSTRRSFVTNLHNNGISLATIKRLTGHKDIKSLERYIDIGADQLRGAIATL</sequence>
<comment type="caution">
    <text evidence="5">The sequence shown here is derived from an EMBL/GenBank/DDBJ whole genome shotgun (WGS) entry which is preliminary data.</text>
</comment>
<evidence type="ECO:0000313" key="5">
    <source>
        <dbReference type="EMBL" id="MCC5597965.1"/>
    </source>
</evidence>
<organism evidence="5 6">
    <name type="scientific">Nostoc favosum CHAB5714</name>
    <dbReference type="NCBI Taxonomy" id="2780399"/>
    <lineage>
        <taxon>Bacteria</taxon>
        <taxon>Bacillati</taxon>
        <taxon>Cyanobacteriota</taxon>
        <taxon>Cyanophyceae</taxon>
        <taxon>Nostocales</taxon>
        <taxon>Nostocaceae</taxon>
        <taxon>Nostoc</taxon>
        <taxon>Nostoc favosum</taxon>
    </lineage>
</organism>
<dbReference type="Gene3D" id="1.10.443.10">
    <property type="entry name" value="Intergrase catalytic core"/>
    <property type="match status" value="1"/>
</dbReference>